<evidence type="ECO:0000313" key="3">
    <source>
        <dbReference type="Proteomes" id="UP000807115"/>
    </source>
</evidence>
<proteinExistence type="predicted"/>
<protein>
    <submittedName>
        <fullName evidence="2">Uncharacterized protein</fullName>
    </submittedName>
</protein>
<reference evidence="2" key="2">
    <citation type="submission" date="2020-10" db="EMBL/GenBank/DDBJ databases">
        <authorList>
            <person name="Cooper E.A."/>
            <person name="Brenton Z.W."/>
            <person name="Flinn B.S."/>
            <person name="Jenkins J."/>
            <person name="Shu S."/>
            <person name="Flowers D."/>
            <person name="Luo F."/>
            <person name="Wang Y."/>
            <person name="Xia P."/>
            <person name="Barry K."/>
            <person name="Daum C."/>
            <person name="Lipzen A."/>
            <person name="Yoshinaga Y."/>
            <person name="Schmutz J."/>
            <person name="Saski C."/>
            <person name="Vermerris W."/>
            <person name="Kresovich S."/>
        </authorList>
    </citation>
    <scope>NUCLEOTIDE SEQUENCE</scope>
</reference>
<sequence length="56" mass="6128">MQSKGETEMNPVPALDASSQEAPWGLGPMQAQTRCFLLFGIKKQCVHGVHPSFLPM</sequence>
<gene>
    <name evidence="2" type="ORF">BDA96_01G052500</name>
</gene>
<feature type="region of interest" description="Disordered" evidence="1">
    <location>
        <begin position="1"/>
        <end position="25"/>
    </location>
</feature>
<accession>A0A921RWY0</accession>
<dbReference type="EMBL" id="CM027680">
    <property type="protein sequence ID" value="KAG0547129.1"/>
    <property type="molecule type" value="Genomic_DNA"/>
</dbReference>
<comment type="caution">
    <text evidence="2">The sequence shown here is derived from an EMBL/GenBank/DDBJ whole genome shotgun (WGS) entry which is preliminary data.</text>
</comment>
<dbReference type="Proteomes" id="UP000807115">
    <property type="component" value="Chromosome 1"/>
</dbReference>
<organism evidence="2 3">
    <name type="scientific">Sorghum bicolor</name>
    <name type="common">Sorghum</name>
    <name type="synonym">Sorghum vulgare</name>
    <dbReference type="NCBI Taxonomy" id="4558"/>
    <lineage>
        <taxon>Eukaryota</taxon>
        <taxon>Viridiplantae</taxon>
        <taxon>Streptophyta</taxon>
        <taxon>Embryophyta</taxon>
        <taxon>Tracheophyta</taxon>
        <taxon>Spermatophyta</taxon>
        <taxon>Magnoliopsida</taxon>
        <taxon>Liliopsida</taxon>
        <taxon>Poales</taxon>
        <taxon>Poaceae</taxon>
        <taxon>PACMAD clade</taxon>
        <taxon>Panicoideae</taxon>
        <taxon>Andropogonodae</taxon>
        <taxon>Andropogoneae</taxon>
        <taxon>Sorghinae</taxon>
        <taxon>Sorghum</taxon>
    </lineage>
</organism>
<evidence type="ECO:0000256" key="1">
    <source>
        <dbReference type="SAM" id="MobiDB-lite"/>
    </source>
</evidence>
<reference evidence="2" key="1">
    <citation type="journal article" date="2019" name="BMC Genomics">
        <title>A new reference genome for Sorghum bicolor reveals high levels of sequence similarity between sweet and grain genotypes: implications for the genetics of sugar metabolism.</title>
        <authorList>
            <person name="Cooper E.A."/>
            <person name="Brenton Z.W."/>
            <person name="Flinn B.S."/>
            <person name="Jenkins J."/>
            <person name="Shu S."/>
            <person name="Flowers D."/>
            <person name="Luo F."/>
            <person name="Wang Y."/>
            <person name="Xia P."/>
            <person name="Barry K."/>
            <person name="Daum C."/>
            <person name="Lipzen A."/>
            <person name="Yoshinaga Y."/>
            <person name="Schmutz J."/>
            <person name="Saski C."/>
            <person name="Vermerris W."/>
            <person name="Kresovich S."/>
        </authorList>
    </citation>
    <scope>NUCLEOTIDE SEQUENCE</scope>
</reference>
<name>A0A921RWY0_SORBI</name>
<evidence type="ECO:0000313" key="2">
    <source>
        <dbReference type="EMBL" id="KAG0547129.1"/>
    </source>
</evidence>
<dbReference type="AlphaFoldDB" id="A0A921RWY0"/>